<dbReference type="SUPFAM" id="SSF54427">
    <property type="entry name" value="NTF2-like"/>
    <property type="match status" value="1"/>
</dbReference>
<sequence length="113" mass="12823">MTKSVLPAVVVEYLKASNRHDVEGYARTFSSNGRIEEDSLGRDLVGKKEIVDYFTTYFVGTNTHTDIIEYTVNDVVVDMRVLFKGDFAGNEVIGLYKFFLNNGQIEKLKCDLE</sequence>
<name>A0A198A455_9BACL</name>
<dbReference type="InterPro" id="IPR037401">
    <property type="entry name" value="SnoaL-like"/>
</dbReference>
<evidence type="ECO:0000313" key="3">
    <source>
        <dbReference type="Proteomes" id="UP000078454"/>
    </source>
</evidence>
<comment type="caution">
    <text evidence="2">The sequence shown here is derived from an EMBL/GenBank/DDBJ whole genome shotgun (WGS) entry which is preliminary data.</text>
</comment>
<organism evidence="2 3">
    <name type="scientific">Paenibacillus oryzisoli</name>
    <dbReference type="NCBI Taxonomy" id="1850517"/>
    <lineage>
        <taxon>Bacteria</taxon>
        <taxon>Bacillati</taxon>
        <taxon>Bacillota</taxon>
        <taxon>Bacilli</taxon>
        <taxon>Bacillales</taxon>
        <taxon>Paenibacillaceae</taxon>
        <taxon>Paenibacillus</taxon>
    </lineage>
</organism>
<evidence type="ECO:0000313" key="2">
    <source>
        <dbReference type="EMBL" id="OAS15907.1"/>
    </source>
</evidence>
<protein>
    <recommendedName>
        <fullName evidence="1">SnoaL-like domain-containing protein</fullName>
    </recommendedName>
</protein>
<dbReference type="RefSeq" id="WP_068667755.1">
    <property type="nucleotide sequence ID" value="NZ_LYPB01000078.1"/>
</dbReference>
<proteinExistence type="predicted"/>
<feature type="domain" description="SnoaL-like" evidence="1">
    <location>
        <begin position="10"/>
        <end position="84"/>
    </location>
</feature>
<reference evidence="2 3" key="1">
    <citation type="submission" date="2016-05" db="EMBL/GenBank/DDBJ databases">
        <title>Paenibacillus sp. 1ZS3-15 nov., isolated from the rhizosphere soil.</title>
        <authorList>
            <person name="Zhang X.X."/>
            <person name="Zhang J."/>
        </authorList>
    </citation>
    <scope>NUCLEOTIDE SEQUENCE [LARGE SCALE GENOMIC DNA]</scope>
    <source>
        <strain evidence="2 3">1ZS3-15</strain>
    </source>
</reference>
<dbReference type="STRING" id="1850517.A8708_09450"/>
<dbReference type="InterPro" id="IPR032710">
    <property type="entry name" value="NTF2-like_dom_sf"/>
</dbReference>
<accession>A0A198A455</accession>
<dbReference type="AlphaFoldDB" id="A0A198A455"/>
<dbReference type="Proteomes" id="UP000078454">
    <property type="component" value="Unassembled WGS sequence"/>
</dbReference>
<evidence type="ECO:0000259" key="1">
    <source>
        <dbReference type="Pfam" id="PF12680"/>
    </source>
</evidence>
<gene>
    <name evidence="2" type="ORF">A8708_09450</name>
</gene>
<keyword evidence="3" id="KW-1185">Reference proteome</keyword>
<dbReference type="OrthoDB" id="1115105at2"/>
<dbReference type="Pfam" id="PF12680">
    <property type="entry name" value="SnoaL_2"/>
    <property type="match status" value="1"/>
</dbReference>
<dbReference type="Gene3D" id="3.10.450.50">
    <property type="match status" value="1"/>
</dbReference>
<dbReference type="EMBL" id="LYPB01000078">
    <property type="protein sequence ID" value="OAS15907.1"/>
    <property type="molecule type" value="Genomic_DNA"/>
</dbReference>